<dbReference type="InterPro" id="IPR009027">
    <property type="entry name" value="Ribosomal_bL9/RNase_H1_N"/>
</dbReference>
<dbReference type="InterPro" id="IPR011320">
    <property type="entry name" value="RNase_H1_N"/>
</dbReference>
<dbReference type="GO" id="GO:0004523">
    <property type="term" value="F:RNA-DNA hybrid ribonuclease activity"/>
    <property type="evidence" value="ECO:0007669"/>
    <property type="project" value="UniProtKB-EC"/>
</dbReference>
<dbReference type="EnsemblPlants" id="Pp3c6_8470V3.1">
    <property type="protein sequence ID" value="Pp3c6_8470V3.1"/>
    <property type="gene ID" value="Pp3c6_8470"/>
</dbReference>
<evidence type="ECO:0000256" key="4">
    <source>
        <dbReference type="ARBA" id="ARBA00012180"/>
    </source>
</evidence>
<dbReference type="Gene3D" id="3.40.970.10">
    <property type="entry name" value="Ribonuclease H1, N-terminal domain"/>
    <property type="match status" value="1"/>
</dbReference>
<evidence type="ECO:0000256" key="8">
    <source>
        <dbReference type="ARBA" id="ARBA00022759"/>
    </source>
</evidence>
<dbReference type="SUPFAM" id="SSF55658">
    <property type="entry name" value="L9 N-domain-like"/>
    <property type="match status" value="1"/>
</dbReference>
<dbReference type="InterPro" id="IPR037056">
    <property type="entry name" value="RNase_H1_N_sf"/>
</dbReference>
<keyword evidence="11" id="KW-0732">Signal</keyword>
<evidence type="ECO:0000259" key="12">
    <source>
        <dbReference type="Pfam" id="PF01693"/>
    </source>
</evidence>
<evidence type="ECO:0000313" key="14">
    <source>
        <dbReference type="EnsemblPlants" id="Pp3c6_8470V3.1"/>
    </source>
</evidence>
<evidence type="ECO:0000256" key="2">
    <source>
        <dbReference type="ARBA" id="ARBA00004065"/>
    </source>
</evidence>
<dbReference type="FunFam" id="3.40.970.10:FF:000002">
    <property type="entry name" value="Ribonuclease H"/>
    <property type="match status" value="1"/>
</dbReference>
<reference evidence="14" key="3">
    <citation type="submission" date="2020-12" db="UniProtKB">
        <authorList>
            <consortium name="EnsemblPlants"/>
        </authorList>
    </citation>
    <scope>IDENTIFICATION</scope>
</reference>
<dbReference type="InParanoid" id="A0A2K1KEV0"/>
<feature type="chain" id="PRO_5033311034" description="Ribonuclease H" evidence="11">
    <location>
        <begin position="32"/>
        <end position="190"/>
    </location>
</feature>
<keyword evidence="7" id="KW-0479">Metal-binding</keyword>
<protein>
    <recommendedName>
        <fullName evidence="5">Ribonuclease H</fullName>
        <ecNumber evidence="4">3.1.26.4</ecNumber>
    </recommendedName>
</protein>
<comment type="function">
    <text evidence="2">Endonuclease that specifically degrades the RNA of RNA-DNA hybrids.</text>
</comment>
<evidence type="ECO:0000256" key="10">
    <source>
        <dbReference type="ARBA" id="ARBA00022842"/>
    </source>
</evidence>
<dbReference type="PaxDb" id="3218-PP1S386_40V6.1"/>
<dbReference type="GO" id="GO:0046872">
    <property type="term" value="F:metal ion binding"/>
    <property type="evidence" value="ECO:0007669"/>
    <property type="project" value="UniProtKB-KW"/>
</dbReference>
<feature type="signal peptide" evidence="11">
    <location>
        <begin position="1"/>
        <end position="31"/>
    </location>
</feature>
<evidence type="ECO:0000313" key="13">
    <source>
        <dbReference type="EMBL" id="PNR52302.1"/>
    </source>
</evidence>
<evidence type="ECO:0000256" key="9">
    <source>
        <dbReference type="ARBA" id="ARBA00022801"/>
    </source>
</evidence>
<gene>
    <name evidence="13" type="ORF">PHYPA_008676</name>
</gene>
<reference evidence="13 15" key="1">
    <citation type="journal article" date="2008" name="Science">
        <title>The Physcomitrella genome reveals evolutionary insights into the conquest of land by plants.</title>
        <authorList>
            <person name="Rensing S."/>
            <person name="Lang D."/>
            <person name="Zimmer A."/>
            <person name="Terry A."/>
            <person name="Salamov A."/>
            <person name="Shapiro H."/>
            <person name="Nishiyama T."/>
            <person name="Perroud P.-F."/>
            <person name="Lindquist E."/>
            <person name="Kamisugi Y."/>
            <person name="Tanahashi T."/>
            <person name="Sakakibara K."/>
            <person name="Fujita T."/>
            <person name="Oishi K."/>
            <person name="Shin-I T."/>
            <person name="Kuroki Y."/>
            <person name="Toyoda A."/>
            <person name="Suzuki Y."/>
            <person name="Hashimoto A."/>
            <person name="Yamaguchi K."/>
            <person name="Sugano A."/>
            <person name="Kohara Y."/>
            <person name="Fujiyama A."/>
            <person name="Anterola A."/>
            <person name="Aoki S."/>
            <person name="Ashton N."/>
            <person name="Barbazuk W.B."/>
            <person name="Barker E."/>
            <person name="Bennetzen J."/>
            <person name="Bezanilla M."/>
            <person name="Blankenship R."/>
            <person name="Cho S.H."/>
            <person name="Dutcher S."/>
            <person name="Estelle M."/>
            <person name="Fawcett J.A."/>
            <person name="Gundlach H."/>
            <person name="Hanada K."/>
            <person name="Heyl A."/>
            <person name="Hicks K.A."/>
            <person name="Hugh J."/>
            <person name="Lohr M."/>
            <person name="Mayer K."/>
            <person name="Melkozernov A."/>
            <person name="Murata T."/>
            <person name="Nelson D."/>
            <person name="Pils B."/>
            <person name="Prigge M."/>
            <person name="Reiss B."/>
            <person name="Renner T."/>
            <person name="Rombauts S."/>
            <person name="Rushton P."/>
            <person name="Sanderfoot A."/>
            <person name="Schween G."/>
            <person name="Shiu S.-H."/>
            <person name="Stueber K."/>
            <person name="Theodoulou F.L."/>
            <person name="Tu H."/>
            <person name="Van de Peer Y."/>
            <person name="Verrier P.J."/>
            <person name="Waters E."/>
            <person name="Wood A."/>
            <person name="Yang L."/>
            <person name="Cove D."/>
            <person name="Cuming A."/>
            <person name="Hasebe M."/>
            <person name="Lucas S."/>
            <person name="Mishler D.B."/>
            <person name="Reski R."/>
            <person name="Grigoriev I."/>
            <person name="Quatrano R.S."/>
            <person name="Boore J.L."/>
        </authorList>
    </citation>
    <scope>NUCLEOTIDE SEQUENCE [LARGE SCALE GENOMIC DNA]</scope>
    <source>
        <strain evidence="14 15">cv. Gransden 2004</strain>
    </source>
</reference>
<sequence length="190" mass="21628">MFGKTHERHVSFLIFCFKQLVILLPFTSKKARETQSIHAAEHSTCGVMRWRSVLPSAPTQMCHVYSTVRNENGCRCLIFLAYSLCACFPLSVDINVIVLEVNKHRPVGRYARGGIVEIEWAAATCSSSRHDQTRVSVRSVRKYYSVARGYKLGLYTTWVECRPMVKGFRGARFKGCKTLAYAEAFLVNYD</sequence>
<dbReference type="AlphaFoldDB" id="A0A2K1KEV0"/>
<organism evidence="13">
    <name type="scientific">Physcomitrium patens</name>
    <name type="common">Spreading-leaved earth moss</name>
    <name type="synonym">Physcomitrella patens</name>
    <dbReference type="NCBI Taxonomy" id="3218"/>
    <lineage>
        <taxon>Eukaryota</taxon>
        <taxon>Viridiplantae</taxon>
        <taxon>Streptophyta</taxon>
        <taxon>Embryophyta</taxon>
        <taxon>Bryophyta</taxon>
        <taxon>Bryophytina</taxon>
        <taxon>Bryopsida</taxon>
        <taxon>Funariidae</taxon>
        <taxon>Funariales</taxon>
        <taxon>Funariaceae</taxon>
        <taxon>Physcomitrium</taxon>
    </lineage>
</organism>
<feature type="domain" description="Ribonuclease H1 N-terminal" evidence="12">
    <location>
        <begin position="142"/>
        <end position="185"/>
    </location>
</feature>
<comment type="cofactor">
    <cofactor evidence="1">
        <name>Mg(2+)</name>
        <dbReference type="ChEBI" id="CHEBI:18420"/>
    </cofactor>
</comment>
<comment type="similarity">
    <text evidence="3">Belongs to the RNase H family.</text>
</comment>
<reference evidence="13 15" key="2">
    <citation type="journal article" date="2018" name="Plant J.">
        <title>The Physcomitrella patens chromosome-scale assembly reveals moss genome structure and evolution.</title>
        <authorList>
            <person name="Lang D."/>
            <person name="Ullrich K.K."/>
            <person name="Murat F."/>
            <person name="Fuchs J."/>
            <person name="Jenkins J."/>
            <person name="Haas F.B."/>
            <person name="Piednoel M."/>
            <person name="Gundlach H."/>
            <person name="Van Bel M."/>
            <person name="Meyberg R."/>
            <person name="Vives C."/>
            <person name="Morata J."/>
            <person name="Symeonidi A."/>
            <person name="Hiss M."/>
            <person name="Muchero W."/>
            <person name="Kamisugi Y."/>
            <person name="Saleh O."/>
            <person name="Blanc G."/>
            <person name="Decker E.L."/>
            <person name="van Gessel N."/>
            <person name="Grimwood J."/>
            <person name="Hayes R.D."/>
            <person name="Graham S.W."/>
            <person name="Gunter L.E."/>
            <person name="McDaniel S.F."/>
            <person name="Hoernstein S.N.W."/>
            <person name="Larsson A."/>
            <person name="Li F.W."/>
            <person name="Perroud P.F."/>
            <person name="Phillips J."/>
            <person name="Ranjan P."/>
            <person name="Rokshar D.S."/>
            <person name="Rothfels C.J."/>
            <person name="Schneider L."/>
            <person name="Shu S."/>
            <person name="Stevenson D.W."/>
            <person name="Thummler F."/>
            <person name="Tillich M."/>
            <person name="Villarreal Aguilar J.C."/>
            <person name="Widiez T."/>
            <person name="Wong G.K."/>
            <person name="Wymore A."/>
            <person name="Zhang Y."/>
            <person name="Zimmer A.D."/>
            <person name="Quatrano R.S."/>
            <person name="Mayer K.F.X."/>
            <person name="Goodstein D."/>
            <person name="Casacuberta J.M."/>
            <person name="Vandepoele K."/>
            <person name="Reski R."/>
            <person name="Cuming A.C."/>
            <person name="Tuskan G.A."/>
            <person name="Maumus F."/>
            <person name="Salse J."/>
            <person name="Schmutz J."/>
            <person name="Rensing S.A."/>
        </authorList>
    </citation>
    <scope>NUCLEOTIDE SEQUENCE [LARGE SCALE GENOMIC DNA]</scope>
    <source>
        <strain evidence="14 15">cv. Gransden 2004</strain>
    </source>
</reference>
<evidence type="ECO:0000256" key="7">
    <source>
        <dbReference type="ARBA" id="ARBA00022723"/>
    </source>
</evidence>
<keyword evidence="15" id="KW-1185">Reference proteome</keyword>
<keyword evidence="10" id="KW-0460">Magnesium</keyword>
<dbReference type="Pfam" id="PF01693">
    <property type="entry name" value="Cauli_VI"/>
    <property type="match status" value="1"/>
</dbReference>
<evidence type="ECO:0000256" key="11">
    <source>
        <dbReference type="SAM" id="SignalP"/>
    </source>
</evidence>
<keyword evidence="6" id="KW-0540">Nuclease</keyword>
<keyword evidence="9" id="KW-0378">Hydrolase</keyword>
<evidence type="ECO:0000256" key="6">
    <source>
        <dbReference type="ARBA" id="ARBA00022722"/>
    </source>
</evidence>
<dbReference type="Proteomes" id="UP000006727">
    <property type="component" value="Chromosome 6"/>
</dbReference>
<dbReference type="Gramene" id="Pp3c6_8470V3.1">
    <property type="protein sequence ID" value="Pp3c6_8470V3.1"/>
    <property type="gene ID" value="Pp3c6_8470"/>
</dbReference>
<dbReference type="EC" id="3.1.26.4" evidence="4"/>
<dbReference type="EMBL" id="ABEU02000006">
    <property type="protein sequence ID" value="PNR52302.1"/>
    <property type="molecule type" value="Genomic_DNA"/>
</dbReference>
<accession>A0A2K1KEV0</accession>
<evidence type="ECO:0000313" key="15">
    <source>
        <dbReference type="Proteomes" id="UP000006727"/>
    </source>
</evidence>
<name>A0A2K1KEV0_PHYPA</name>
<proteinExistence type="inferred from homology"/>
<evidence type="ECO:0000256" key="3">
    <source>
        <dbReference type="ARBA" id="ARBA00005300"/>
    </source>
</evidence>
<keyword evidence="8" id="KW-0255">Endonuclease</keyword>
<evidence type="ECO:0000256" key="5">
    <source>
        <dbReference type="ARBA" id="ARBA00017721"/>
    </source>
</evidence>
<evidence type="ECO:0000256" key="1">
    <source>
        <dbReference type="ARBA" id="ARBA00001946"/>
    </source>
</evidence>
<dbReference type="STRING" id="3218.A0A2K1KEV0"/>